<evidence type="ECO:0000256" key="2">
    <source>
        <dbReference type="ARBA" id="ARBA00007220"/>
    </source>
</evidence>
<dbReference type="STRING" id="4533.J3MK17"/>
<dbReference type="InterPro" id="IPR000850">
    <property type="entry name" value="Adenylat/UMP-CMP_kin"/>
</dbReference>
<reference evidence="8" key="2">
    <citation type="submission" date="2013-04" db="UniProtKB">
        <authorList>
            <consortium name="EnsemblPlants"/>
        </authorList>
    </citation>
    <scope>IDENTIFICATION</scope>
</reference>
<dbReference type="EC" id="2.7.4.3" evidence="3"/>
<sequence>KPLIQRKDDPTAILKSRLETFHVQTKPVIDYYIKKGIVVNLHAKKPPKEVSAKVQKALS</sequence>
<evidence type="ECO:0000256" key="5">
    <source>
        <dbReference type="ARBA" id="ARBA00022741"/>
    </source>
</evidence>
<proteinExistence type="inferred from homology"/>
<dbReference type="HOGENOM" id="CLU_2967965_0_0_1"/>
<dbReference type="Gramene" id="OB07G17490.1">
    <property type="protein sequence ID" value="OB07G17490.1"/>
    <property type="gene ID" value="OB07G17490"/>
</dbReference>
<name>J3MK17_ORYBR</name>
<dbReference type="AlphaFoldDB" id="J3MK17"/>
<reference evidence="8" key="1">
    <citation type="journal article" date="2013" name="Nat. Commun.">
        <title>Whole-genome sequencing of Oryza brachyantha reveals mechanisms underlying Oryza genome evolution.</title>
        <authorList>
            <person name="Chen J."/>
            <person name="Huang Q."/>
            <person name="Gao D."/>
            <person name="Wang J."/>
            <person name="Lang Y."/>
            <person name="Liu T."/>
            <person name="Li B."/>
            <person name="Bai Z."/>
            <person name="Luis Goicoechea J."/>
            <person name="Liang C."/>
            <person name="Chen C."/>
            <person name="Zhang W."/>
            <person name="Sun S."/>
            <person name="Liao Y."/>
            <person name="Zhang X."/>
            <person name="Yang L."/>
            <person name="Song C."/>
            <person name="Wang M."/>
            <person name="Shi J."/>
            <person name="Liu G."/>
            <person name="Liu J."/>
            <person name="Zhou H."/>
            <person name="Zhou W."/>
            <person name="Yu Q."/>
            <person name="An N."/>
            <person name="Chen Y."/>
            <person name="Cai Q."/>
            <person name="Wang B."/>
            <person name="Liu B."/>
            <person name="Min J."/>
            <person name="Huang Y."/>
            <person name="Wu H."/>
            <person name="Li Z."/>
            <person name="Zhang Y."/>
            <person name="Yin Y."/>
            <person name="Song W."/>
            <person name="Jiang J."/>
            <person name="Jackson S.A."/>
            <person name="Wing R.A."/>
            <person name="Wang J."/>
            <person name="Chen M."/>
        </authorList>
    </citation>
    <scope>NUCLEOTIDE SEQUENCE [LARGE SCALE GENOMIC DNA]</scope>
    <source>
        <strain evidence="8">cv. IRGC 101232</strain>
    </source>
</reference>
<keyword evidence="4 7" id="KW-0808">Transferase</keyword>
<evidence type="ECO:0000256" key="7">
    <source>
        <dbReference type="RuleBase" id="RU003330"/>
    </source>
</evidence>
<keyword evidence="9" id="KW-1185">Reference proteome</keyword>
<evidence type="ECO:0000313" key="9">
    <source>
        <dbReference type="Proteomes" id="UP000006038"/>
    </source>
</evidence>
<evidence type="ECO:0000256" key="3">
    <source>
        <dbReference type="ARBA" id="ARBA00012955"/>
    </source>
</evidence>
<accession>J3MK17</accession>
<dbReference type="Gene3D" id="3.40.50.300">
    <property type="entry name" value="P-loop containing nucleotide triphosphate hydrolases"/>
    <property type="match status" value="1"/>
</dbReference>
<keyword evidence="6 7" id="KW-0418">Kinase</keyword>
<dbReference type="eggNOG" id="KOG3078">
    <property type="taxonomic scope" value="Eukaryota"/>
</dbReference>
<comment type="function">
    <text evidence="1">Catalyzes the reversible transfer of the terminal phosphate group between ATP and AMP. Plays an important role in cellular energy homeostasis and in adenine nucleotide metabolism.</text>
</comment>
<evidence type="ECO:0000256" key="6">
    <source>
        <dbReference type="ARBA" id="ARBA00022777"/>
    </source>
</evidence>
<evidence type="ECO:0000313" key="8">
    <source>
        <dbReference type="EnsemblPlants" id="OB07G17490.1"/>
    </source>
</evidence>
<evidence type="ECO:0000256" key="4">
    <source>
        <dbReference type="ARBA" id="ARBA00022679"/>
    </source>
</evidence>
<protein>
    <recommendedName>
        <fullName evidence="3">adenylate kinase</fullName>
        <ecNumber evidence="3">2.7.4.3</ecNumber>
    </recommendedName>
</protein>
<keyword evidence="5" id="KW-0547">Nucleotide-binding</keyword>
<organism evidence="8">
    <name type="scientific">Oryza brachyantha</name>
    <name type="common">malo sina</name>
    <dbReference type="NCBI Taxonomy" id="4533"/>
    <lineage>
        <taxon>Eukaryota</taxon>
        <taxon>Viridiplantae</taxon>
        <taxon>Streptophyta</taxon>
        <taxon>Embryophyta</taxon>
        <taxon>Tracheophyta</taxon>
        <taxon>Spermatophyta</taxon>
        <taxon>Magnoliopsida</taxon>
        <taxon>Liliopsida</taxon>
        <taxon>Poales</taxon>
        <taxon>Poaceae</taxon>
        <taxon>BOP clade</taxon>
        <taxon>Oryzoideae</taxon>
        <taxon>Oryzeae</taxon>
        <taxon>Oryzinae</taxon>
        <taxon>Oryza</taxon>
    </lineage>
</organism>
<dbReference type="EnsemblPlants" id="OB07G17490.1">
    <property type="protein sequence ID" value="OB07G17490.1"/>
    <property type="gene ID" value="OB07G17490"/>
</dbReference>
<dbReference type="Proteomes" id="UP000006038">
    <property type="component" value="Chromosome 7"/>
</dbReference>
<dbReference type="InterPro" id="IPR027417">
    <property type="entry name" value="P-loop_NTPase"/>
</dbReference>
<dbReference type="GO" id="GO:0004017">
    <property type="term" value="F:AMP kinase activity"/>
    <property type="evidence" value="ECO:0007669"/>
    <property type="project" value="UniProtKB-EC"/>
</dbReference>
<dbReference type="PRINTS" id="PR00094">
    <property type="entry name" value="ADENYLTKNASE"/>
</dbReference>
<evidence type="ECO:0000256" key="1">
    <source>
        <dbReference type="ARBA" id="ARBA00003053"/>
    </source>
</evidence>
<dbReference type="GO" id="GO:0005524">
    <property type="term" value="F:ATP binding"/>
    <property type="evidence" value="ECO:0007669"/>
    <property type="project" value="InterPro"/>
</dbReference>
<comment type="similarity">
    <text evidence="2 7">Belongs to the adenylate kinase family.</text>
</comment>